<dbReference type="RefSeq" id="WP_353634383.1">
    <property type="nucleotide sequence ID" value="NZ_CP159204.1"/>
</dbReference>
<reference evidence="1" key="1">
    <citation type="submission" date="2024-06" db="EMBL/GenBank/DDBJ databases">
        <title>Genome Sequence of an extremely halophilic archaeon isolated from Permian era halite, Salado Formation, Carlsbad, New Mexico: Halobacterium sp. strain NMX12-1.</title>
        <authorList>
            <person name="Sotoa L."/>
            <person name="DasSarma P."/>
            <person name="Anton B.P."/>
            <person name="Vincze T."/>
            <person name="Verma I."/>
            <person name="Eralp B."/>
            <person name="Powers D.W."/>
            <person name="Dozier B.L."/>
            <person name="Roberts R.J."/>
            <person name="DasSarma S."/>
        </authorList>
    </citation>
    <scope>NUCLEOTIDE SEQUENCE</scope>
    <source>
        <strain evidence="1">NMX12-1</strain>
    </source>
</reference>
<dbReference type="KEGG" id="hanx:ABSL23_15220"/>
<evidence type="ECO:0008006" key="2">
    <source>
        <dbReference type="Google" id="ProtNLM"/>
    </source>
</evidence>
<dbReference type="EMBL" id="CP159204">
    <property type="protein sequence ID" value="XCF16575.1"/>
    <property type="molecule type" value="Genomic_DNA"/>
</dbReference>
<organism evidence="1">
    <name type="scientific">Halobacterium sp. NMX12-1</name>
    <dbReference type="NCBI Taxonomy" id="3166650"/>
    <lineage>
        <taxon>Archaea</taxon>
        <taxon>Methanobacteriati</taxon>
        <taxon>Methanobacteriota</taxon>
        <taxon>Stenosarchaea group</taxon>
        <taxon>Halobacteria</taxon>
        <taxon>Halobacteriales</taxon>
        <taxon>Halobacteriaceae</taxon>
        <taxon>Halobacterium</taxon>
    </lineage>
</organism>
<sequence length="285" mass="33657">MNILPYHHPDDKQFSLVFVTDDRTAFEDRLQAERDKDNVDAKRFIDSVDDSTRYAVFTDTHRSADSVPSFDNTDELRQWLRSEFNDDLPVINAIYTFFDELMSTKREQGDPLEAYKQIELEKIPEILDSVEWQQSVPEVGAELLSEFVLTHPMPNTNHRTGIILLDRYLQSFDDEVSIPDTGETGEWYDWASNYVEDSKRLLTLRRRYRIFRYAQKLGYDAIERKHSVMIQLDEYDIHRSDAFDHFTRAHLKRTEEFVYTVLKKTDATHLVNVEDDGKRAFISRL</sequence>
<evidence type="ECO:0000313" key="1">
    <source>
        <dbReference type="EMBL" id="XCF16575.1"/>
    </source>
</evidence>
<dbReference type="AlphaFoldDB" id="A0AAU8CCH6"/>
<proteinExistence type="predicted"/>
<dbReference type="Pfam" id="PF26511">
    <property type="entry name" value="DUF8172"/>
    <property type="match status" value="1"/>
</dbReference>
<dbReference type="GeneID" id="91110527"/>
<accession>A0AAU8CCH6</accession>
<name>A0AAU8CCH6_9EURY</name>
<protein>
    <recommendedName>
        <fullName evidence="2">Fido domain-containing protein</fullName>
    </recommendedName>
</protein>
<gene>
    <name evidence="1" type="ORF">ABSL23_15220</name>
</gene>
<dbReference type="InterPro" id="IPR058485">
    <property type="entry name" value="DUF8172"/>
</dbReference>